<sequence>MVVLKWSTLLIISLYTCFLVGASYCQTVSSIEIVNNVSNSYCEDGWVQYNVSVCVQFRNESMYFSEAKDACSRQGGALVAPNTKEFNMWLVDRFSGWIGIERMGRHVSLNFINNQPIEWSNWDTYYHPYSGVLYCANLNKSGKWSFDRKCSVEQQRKFVCQKDAVCFDGKYGKNCDKSCHCHGKTCDNNGICQYGCERLWTGPTCSQAKNRADAIYYCMNSKKDGKYMLLRIAPRGTHYADIIALNNDGEPVKRCRGSTFITNPLNGERSRRVDAFGKNTCGVTRISANVFEWRFYLQETEGVLSELDEVLTLTCDFSQADTLSVQQQGAVGGLLQAETRNLEATKEEISLNIIDPFTKGRLSEVAIGTNVVLRVILETQAGMTAKGISVFGCTARNSDGSMVKNLIDSKGCQLPSSTVSLLKGDGLTVISAPFPIFTFPGYQVVIFTCSYEYCFDEDDLRCMARCASLSEDHRRRREANGTSSSNKSTSTSITVHQCKQDKPTVAENTHDEHEAWIYIHPVTCGVFFILLVVVVSLVVVLIRKSSTDGIVQTVYHGRTR</sequence>
<evidence type="ECO:0000256" key="3">
    <source>
        <dbReference type="SAM" id="Phobius"/>
    </source>
</evidence>
<keyword evidence="3" id="KW-0812">Transmembrane</keyword>
<evidence type="ECO:0008006" key="9">
    <source>
        <dbReference type="Google" id="ProtNLM"/>
    </source>
</evidence>
<evidence type="ECO:0000256" key="1">
    <source>
        <dbReference type="ARBA" id="ARBA00022729"/>
    </source>
</evidence>
<dbReference type="PROSITE" id="PS50041">
    <property type="entry name" value="C_TYPE_LECTIN_2"/>
    <property type="match status" value="1"/>
</dbReference>
<name>A0AAN8PQG7_PATCE</name>
<feature type="region of interest" description="Disordered" evidence="2">
    <location>
        <begin position="474"/>
        <end position="501"/>
    </location>
</feature>
<keyword evidence="3" id="KW-0472">Membrane</keyword>
<comment type="caution">
    <text evidence="7">The sequence shown here is derived from an EMBL/GenBank/DDBJ whole genome shotgun (WGS) entry which is preliminary data.</text>
</comment>
<keyword evidence="3" id="KW-1133">Transmembrane helix</keyword>
<organism evidence="7 8">
    <name type="scientific">Patella caerulea</name>
    <name type="common">Rayed Mediterranean limpet</name>
    <dbReference type="NCBI Taxonomy" id="87958"/>
    <lineage>
        <taxon>Eukaryota</taxon>
        <taxon>Metazoa</taxon>
        <taxon>Spiralia</taxon>
        <taxon>Lophotrochozoa</taxon>
        <taxon>Mollusca</taxon>
        <taxon>Gastropoda</taxon>
        <taxon>Patellogastropoda</taxon>
        <taxon>Patelloidea</taxon>
        <taxon>Patellidae</taxon>
        <taxon>Patella</taxon>
    </lineage>
</organism>
<evidence type="ECO:0000313" key="8">
    <source>
        <dbReference type="Proteomes" id="UP001347796"/>
    </source>
</evidence>
<keyword evidence="1 4" id="KW-0732">Signal</keyword>
<dbReference type="InterPro" id="IPR051962">
    <property type="entry name" value="Cuticlin"/>
</dbReference>
<feature type="domain" description="C-type lectin" evidence="5">
    <location>
        <begin position="54"/>
        <end position="145"/>
    </location>
</feature>
<evidence type="ECO:0000313" key="7">
    <source>
        <dbReference type="EMBL" id="KAK6180073.1"/>
    </source>
</evidence>
<keyword evidence="8" id="KW-1185">Reference proteome</keyword>
<protein>
    <recommendedName>
        <fullName evidence="9">ZP domain-containing protein</fullName>
    </recommendedName>
</protein>
<feature type="transmembrane region" description="Helical" evidence="3">
    <location>
        <begin position="515"/>
        <end position="542"/>
    </location>
</feature>
<dbReference type="Proteomes" id="UP001347796">
    <property type="component" value="Unassembled WGS sequence"/>
</dbReference>
<feature type="compositionally biased region" description="Low complexity" evidence="2">
    <location>
        <begin position="482"/>
        <end position="494"/>
    </location>
</feature>
<dbReference type="PANTHER" id="PTHR22907">
    <property type="entry name" value="GH04558P"/>
    <property type="match status" value="1"/>
</dbReference>
<dbReference type="SUPFAM" id="SSF56436">
    <property type="entry name" value="C-type lectin-like"/>
    <property type="match status" value="1"/>
</dbReference>
<evidence type="ECO:0000256" key="4">
    <source>
        <dbReference type="SAM" id="SignalP"/>
    </source>
</evidence>
<evidence type="ECO:0000259" key="6">
    <source>
        <dbReference type="PROSITE" id="PS51034"/>
    </source>
</evidence>
<dbReference type="InterPro" id="IPR001507">
    <property type="entry name" value="ZP_dom"/>
</dbReference>
<dbReference type="Gene3D" id="3.10.100.10">
    <property type="entry name" value="Mannose-Binding Protein A, subunit A"/>
    <property type="match status" value="1"/>
</dbReference>
<gene>
    <name evidence="7" type="ORF">SNE40_012288</name>
</gene>
<dbReference type="SMART" id="SM00034">
    <property type="entry name" value="CLECT"/>
    <property type="match status" value="1"/>
</dbReference>
<dbReference type="EMBL" id="JAZGQO010000008">
    <property type="protein sequence ID" value="KAK6180073.1"/>
    <property type="molecule type" value="Genomic_DNA"/>
</dbReference>
<dbReference type="PANTHER" id="PTHR22907:SF54">
    <property type="entry name" value="GH04558P"/>
    <property type="match status" value="1"/>
</dbReference>
<dbReference type="InterPro" id="IPR016187">
    <property type="entry name" value="CTDL_fold"/>
</dbReference>
<evidence type="ECO:0000259" key="5">
    <source>
        <dbReference type="PROSITE" id="PS50041"/>
    </source>
</evidence>
<dbReference type="AlphaFoldDB" id="A0AAN8PQG7"/>
<feature type="signal peptide" evidence="4">
    <location>
        <begin position="1"/>
        <end position="25"/>
    </location>
</feature>
<feature type="chain" id="PRO_5043023177" description="ZP domain-containing protein" evidence="4">
    <location>
        <begin position="26"/>
        <end position="560"/>
    </location>
</feature>
<dbReference type="PROSITE" id="PS51034">
    <property type="entry name" value="ZP_2"/>
    <property type="match status" value="1"/>
</dbReference>
<dbReference type="InterPro" id="IPR016186">
    <property type="entry name" value="C-type_lectin-like/link_sf"/>
</dbReference>
<reference evidence="7 8" key="1">
    <citation type="submission" date="2024-01" db="EMBL/GenBank/DDBJ databases">
        <title>The genome of the rayed Mediterranean limpet Patella caerulea (Linnaeus, 1758).</title>
        <authorList>
            <person name="Anh-Thu Weber A."/>
            <person name="Halstead-Nussloch G."/>
        </authorList>
    </citation>
    <scope>NUCLEOTIDE SEQUENCE [LARGE SCALE GENOMIC DNA]</scope>
    <source>
        <strain evidence="7">AATW-2023a</strain>
        <tissue evidence="7">Whole specimen</tissue>
    </source>
</reference>
<proteinExistence type="predicted"/>
<feature type="domain" description="ZP" evidence="6">
    <location>
        <begin position="217"/>
        <end position="473"/>
    </location>
</feature>
<accession>A0AAN8PQG7</accession>
<dbReference type="InterPro" id="IPR001304">
    <property type="entry name" value="C-type_lectin-like"/>
</dbReference>
<evidence type="ECO:0000256" key="2">
    <source>
        <dbReference type="SAM" id="MobiDB-lite"/>
    </source>
</evidence>
<dbReference type="CDD" id="cd00037">
    <property type="entry name" value="CLECT"/>
    <property type="match status" value="1"/>
</dbReference>
<dbReference type="Pfam" id="PF00059">
    <property type="entry name" value="Lectin_C"/>
    <property type="match status" value="1"/>
</dbReference>